<dbReference type="InterPro" id="IPR018643">
    <property type="entry name" value="DUF2069_membrane"/>
</dbReference>
<dbReference type="Proteomes" id="UP000631300">
    <property type="component" value="Unassembled WGS sequence"/>
</dbReference>
<organism evidence="2 3">
    <name type="scientific">Alteromonas halophila</name>
    <dbReference type="NCBI Taxonomy" id="516698"/>
    <lineage>
        <taxon>Bacteria</taxon>
        <taxon>Pseudomonadati</taxon>
        <taxon>Pseudomonadota</taxon>
        <taxon>Gammaproteobacteria</taxon>
        <taxon>Alteromonadales</taxon>
        <taxon>Alteromonadaceae</taxon>
        <taxon>Alteromonas/Salinimonas group</taxon>
        <taxon>Alteromonas</taxon>
    </lineage>
</organism>
<feature type="transmembrane region" description="Helical" evidence="1">
    <location>
        <begin position="7"/>
        <end position="30"/>
    </location>
</feature>
<name>A0A918JPW7_9ALTE</name>
<proteinExistence type="predicted"/>
<feature type="transmembrane region" description="Helical" evidence="1">
    <location>
        <begin position="65"/>
        <end position="85"/>
    </location>
</feature>
<sequence length="138" mass="15806">MSSDTSFYRFLALGSHIALLVWVIVWHFFLTAQSDYSSLFIFVMYVLPLLLPLPGIVRGKPYTHAWANFVILLYIIHGITVAYAVPVERGFALVELVLASLMFCGCSVYARKRGRELGTGLKKLKTVMQEERERFEKR</sequence>
<feature type="transmembrane region" description="Helical" evidence="1">
    <location>
        <begin position="36"/>
        <end position="53"/>
    </location>
</feature>
<evidence type="ECO:0000256" key="1">
    <source>
        <dbReference type="SAM" id="Phobius"/>
    </source>
</evidence>
<dbReference type="RefSeq" id="WP_189408238.1">
    <property type="nucleotide sequence ID" value="NZ_BMXP01000012.1"/>
</dbReference>
<dbReference type="EMBL" id="BMXP01000012">
    <property type="protein sequence ID" value="GGW95883.1"/>
    <property type="molecule type" value="Genomic_DNA"/>
</dbReference>
<evidence type="ECO:0000313" key="2">
    <source>
        <dbReference type="EMBL" id="GGW95883.1"/>
    </source>
</evidence>
<dbReference type="Pfam" id="PF09842">
    <property type="entry name" value="DUF2069"/>
    <property type="match status" value="1"/>
</dbReference>
<keyword evidence="1" id="KW-0472">Membrane</keyword>
<reference evidence="2" key="1">
    <citation type="journal article" date="2014" name="Int. J. Syst. Evol. Microbiol.">
        <title>Complete genome sequence of Corynebacterium casei LMG S-19264T (=DSM 44701T), isolated from a smear-ripened cheese.</title>
        <authorList>
            <consortium name="US DOE Joint Genome Institute (JGI-PGF)"/>
            <person name="Walter F."/>
            <person name="Albersmeier A."/>
            <person name="Kalinowski J."/>
            <person name="Ruckert C."/>
        </authorList>
    </citation>
    <scope>NUCLEOTIDE SEQUENCE</scope>
    <source>
        <strain evidence="2">KCTC 22164</strain>
    </source>
</reference>
<keyword evidence="1" id="KW-0812">Transmembrane</keyword>
<reference evidence="2" key="2">
    <citation type="submission" date="2020-09" db="EMBL/GenBank/DDBJ databases">
        <authorList>
            <person name="Sun Q."/>
            <person name="Kim S."/>
        </authorList>
    </citation>
    <scope>NUCLEOTIDE SEQUENCE</scope>
    <source>
        <strain evidence="2">KCTC 22164</strain>
    </source>
</reference>
<comment type="caution">
    <text evidence="2">The sequence shown here is derived from an EMBL/GenBank/DDBJ whole genome shotgun (WGS) entry which is preliminary data.</text>
</comment>
<accession>A0A918JPW7</accession>
<dbReference type="AlphaFoldDB" id="A0A918JPW7"/>
<protein>
    <submittedName>
        <fullName evidence="2">Membrane protein</fullName>
    </submittedName>
</protein>
<feature type="transmembrane region" description="Helical" evidence="1">
    <location>
        <begin position="91"/>
        <end position="110"/>
    </location>
</feature>
<gene>
    <name evidence="2" type="ORF">GCM10007391_32580</name>
</gene>
<keyword evidence="1" id="KW-1133">Transmembrane helix</keyword>
<keyword evidence="3" id="KW-1185">Reference proteome</keyword>
<evidence type="ECO:0000313" key="3">
    <source>
        <dbReference type="Proteomes" id="UP000631300"/>
    </source>
</evidence>